<gene>
    <name evidence="2" type="ORF">Tdes44962_MAKER09809</name>
</gene>
<dbReference type="Proteomes" id="UP001138500">
    <property type="component" value="Unassembled WGS sequence"/>
</dbReference>
<name>A0A9W7SR23_9PEZI</name>
<feature type="compositionally biased region" description="Polar residues" evidence="1">
    <location>
        <begin position="56"/>
        <end position="65"/>
    </location>
</feature>
<reference evidence="2 3" key="1">
    <citation type="journal article" date="2018" name="IMA Fungus">
        <title>IMA Genome-F 10: Nine draft genome sequences of Claviceps purpurea s.lat., including C. arundinis, C. humidiphila, and C. cf. spartinae, pseudomolecules for the pitch canker pathogen Fusarium circinatum, draft genome of Davidsoniella eucalypti, Grosmannia galeiformis, Quambalaria eucalypti, and Teratosphaeria destructans.</title>
        <authorList>
            <person name="Wingfield B.D."/>
            <person name="Liu M."/>
            <person name="Nguyen H.D."/>
            <person name="Lane F.A."/>
            <person name="Morgan S.W."/>
            <person name="De Vos L."/>
            <person name="Wilken P.M."/>
            <person name="Duong T.A."/>
            <person name="Aylward J."/>
            <person name="Coetzee M.P."/>
            <person name="Dadej K."/>
            <person name="De Beer Z.W."/>
            <person name="Findlay W."/>
            <person name="Havenga M."/>
            <person name="Kolarik M."/>
            <person name="Menzies J.G."/>
            <person name="Naidoo K."/>
            <person name="Pochopski O."/>
            <person name="Shoukouhi P."/>
            <person name="Santana Q.C."/>
            <person name="Seifert K.A."/>
            <person name="Soal N."/>
            <person name="Steenkamp E.T."/>
            <person name="Tatham C.T."/>
            <person name="van der Nest M.A."/>
            <person name="Wingfield M.J."/>
        </authorList>
    </citation>
    <scope>NUCLEOTIDE SEQUENCE [LARGE SCALE GENOMIC DNA]</scope>
    <source>
        <strain evidence="2">CMW44962</strain>
    </source>
</reference>
<organism evidence="2 3">
    <name type="scientific">Teratosphaeria destructans</name>
    <dbReference type="NCBI Taxonomy" id="418781"/>
    <lineage>
        <taxon>Eukaryota</taxon>
        <taxon>Fungi</taxon>
        <taxon>Dikarya</taxon>
        <taxon>Ascomycota</taxon>
        <taxon>Pezizomycotina</taxon>
        <taxon>Dothideomycetes</taxon>
        <taxon>Dothideomycetidae</taxon>
        <taxon>Mycosphaerellales</taxon>
        <taxon>Teratosphaeriaceae</taxon>
        <taxon>Teratosphaeria</taxon>
    </lineage>
</organism>
<dbReference type="AlphaFoldDB" id="A0A9W7SR23"/>
<protein>
    <submittedName>
        <fullName evidence="2">Uncharacterized protein</fullName>
    </submittedName>
</protein>
<keyword evidence="3" id="KW-1185">Reference proteome</keyword>
<evidence type="ECO:0000313" key="3">
    <source>
        <dbReference type="Proteomes" id="UP001138500"/>
    </source>
</evidence>
<evidence type="ECO:0000313" key="2">
    <source>
        <dbReference type="EMBL" id="KAH9827179.1"/>
    </source>
</evidence>
<comment type="caution">
    <text evidence="2">The sequence shown here is derived from an EMBL/GenBank/DDBJ whole genome shotgun (WGS) entry which is preliminary data.</text>
</comment>
<proteinExistence type="predicted"/>
<sequence>MASLTNTPPPLPINSSLTPIAPLRVQRHLLDLLPSSRLERMSGFLTEGPLRPSRLPSLQNNVRRP</sequence>
<evidence type="ECO:0000256" key="1">
    <source>
        <dbReference type="SAM" id="MobiDB-lite"/>
    </source>
</evidence>
<accession>A0A9W7SR23</accession>
<reference evidence="2 3" key="2">
    <citation type="journal article" date="2021" name="Curr. Genet.">
        <title>Genetic response to nitrogen starvation in the aggressive Eucalyptus foliar pathogen Teratosphaeria destructans.</title>
        <authorList>
            <person name="Havenga M."/>
            <person name="Wingfield B.D."/>
            <person name="Wingfield M.J."/>
            <person name="Dreyer L.L."/>
            <person name="Roets F."/>
            <person name="Aylward J."/>
        </authorList>
    </citation>
    <scope>NUCLEOTIDE SEQUENCE [LARGE SCALE GENOMIC DNA]</scope>
    <source>
        <strain evidence="2">CMW44962</strain>
    </source>
</reference>
<dbReference type="EMBL" id="RIBY02001903">
    <property type="protein sequence ID" value="KAH9827179.1"/>
    <property type="molecule type" value="Genomic_DNA"/>
</dbReference>
<feature type="region of interest" description="Disordered" evidence="1">
    <location>
        <begin position="44"/>
        <end position="65"/>
    </location>
</feature>